<feature type="transmembrane region" description="Helical" evidence="8">
    <location>
        <begin position="347"/>
        <end position="365"/>
    </location>
</feature>
<dbReference type="Proteomes" id="UP001595776">
    <property type="component" value="Unassembled WGS sequence"/>
</dbReference>
<dbReference type="InterPro" id="IPR013525">
    <property type="entry name" value="ABC2_TM"/>
</dbReference>
<feature type="domain" description="ABC transmembrane type-2" evidence="9">
    <location>
        <begin position="129"/>
        <end position="368"/>
    </location>
</feature>
<comment type="similarity">
    <text evidence="2 8">Belongs to the ABC-2 integral membrane protein family.</text>
</comment>
<keyword evidence="6 8" id="KW-1133">Transmembrane helix</keyword>
<evidence type="ECO:0000256" key="3">
    <source>
        <dbReference type="ARBA" id="ARBA00022448"/>
    </source>
</evidence>
<evidence type="ECO:0000256" key="6">
    <source>
        <dbReference type="ARBA" id="ARBA00022989"/>
    </source>
</evidence>
<dbReference type="PROSITE" id="PS51012">
    <property type="entry name" value="ABC_TM2"/>
    <property type="match status" value="1"/>
</dbReference>
<keyword evidence="3 8" id="KW-0813">Transport</keyword>
<evidence type="ECO:0000256" key="7">
    <source>
        <dbReference type="ARBA" id="ARBA00023136"/>
    </source>
</evidence>
<feature type="transmembrane region" description="Helical" evidence="8">
    <location>
        <begin position="255"/>
        <end position="279"/>
    </location>
</feature>
<evidence type="ECO:0000259" key="9">
    <source>
        <dbReference type="PROSITE" id="PS51012"/>
    </source>
</evidence>
<dbReference type="PANTHER" id="PTHR30294:SF44">
    <property type="entry name" value="MULTIDRUG ABC TRANSPORTER PERMEASE YBHR-RELATED"/>
    <property type="match status" value="1"/>
</dbReference>
<comment type="caution">
    <text evidence="10">The sequence shown here is derived from an EMBL/GenBank/DDBJ whole genome shotgun (WGS) entry which is preliminary data.</text>
</comment>
<evidence type="ECO:0000256" key="1">
    <source>
        <dbReference type="ARBA" id="ARBA00004651"/>
    </source>
</evidence>
<name>A0ABV8U7R3_9PROT</name>
<accession>A0ABV8U7R3</accession>
<comment type="subcellular location">
    <subcellularLocation>
        <location evidence="8">Cell inner membrane</location>
        <topology evidence="8">Multi-pass membrane protein</topology>
    </subcellularLocation>
    <subcellularLocation>
        <location evidence="1">Cell membrane</location>
        <topology evidence="1">Multi-pass membrane protein</topology>
    </subcellularLocation>
</comment>
<dbReference type="RefSeq" id="WP_068150166.1">
    <property type="nucleotide sequence ID" value="NZ_JBHSCR010000001.1"/>
</dbReference>
<sequence>MWTRLYALIKKELWANIQDRQTRFLLLVAPPFLLLIYAFALTQEVKNVSLAVFNQDQGIESRELVSRFVGAPTFTKITYLESDSDIGEVIENQAALMVLHIQPDFSKRLARGETANVQIILDGRRSNVAQILAGYAGEIVAAFNAEVEARTPRNGNPPSEIVSRTYFNPNFDTIWSGTPGLFAGLIATVGFMVSAFSVARERELGSFEQLLVSPLRPFEILVGKTIPALIIAMTSALAMLILSILVLGVPFEGSVLLLFAAMTLYLAAIIGIGLFISSLASTQQQAIIGIFMYMVPAVLLSGYATPVENMPDWLQTVAQTNPVTHFIAICRGVFLKAVPAGDVVGHMWPMLAIAFVTLSAGAWMFRRKLS</sequence>
<organism evidence="10 11">
    <name type="scientific">Kordiimonas lipolytica</name>
    <dbReference type="NCBI Taxonomy" id="1662421"/>
    <lineage>
        <taxon>Bacteria</taxon>
        <taxon>Pseudomonadati</taxon>
        <taxon>Pseudomonadota</taxon>
        <taxon>Alphaproteobacteria</taxon>
        <taxon>Kordiimonadales</taxon>
        <taxon>Kordiimonadaceae</taxon>
        <taxon>Kordiimonas</taxon>
    </lineage>
</organism>
<dbReference type="InterPro" id="IPR047817">
    <property type="entry name" value="ABC2_TM_bact-type"/>
</dbReference>
<feature type="transmembrane region" description="Helical" evidence="8">
    <location>
        <begin position="180"/>
        <end position="199"/>
    </location>
</feature>
<evidence type="ECO:0000256" key="5">
    <source>
        <dbReference type="ARBA" id="ARBA00022692"/>
    </source>
</evidence>
<keyword evidence="7 8" id="KW-0472">Membrane</keyword>
<gene>
    <name evidence="10" type="ORF">ACFO5Q_01475</name>
</gene>
<dbReference type="PRINTS" id="PR00164">
    <property type="entry name" value="ABC2TRNSPORT"/>
</dbReference>
<dbReference type="InterPro" id="IPR000412">
    <property type="entry name" value="ABC_2_transport"/>
</dbReference>
<feature type="transmembrane region" description="Helical" evidence="8">
    <location>
        <begin position="226"/>
        <end position="249"/>
    </location>
</feature>
<proteinExistence type="inferred from homology"/>
<reference evidence="11" key="1">
    <citation type="journal article" date="2019" name="Int. J. Syst. Evol. Microbiol.">
        <title>The Global Catalogue of Microorganisms (GCM) 10K type strain sequencing project: providing services to taxonomists for standard genome sequencing and annotation.</title>
        <authorList>
            <consortium name="The Broad Institute Genomics Platform"/>
            <consortium name="The Broad Institute Genome Sequencing Center for Infectious Disease"/>
            <person name="Wu L."/>
            <person name="Ma J."/>
        </authorList>
    </citation>
    <scope>NUCLEOTIDE SEQUENCE [LARGE SCALE GENOMIC DNA]</scope>
    <source>
        <strain evidence="11">CGMCC 1.15304</strain>
    </source>
</reference>
<dbReference type="EMBL" id="JBHSCR010000001">
    <property type="protein sequence ID" value="MFC4346513.1"/>
    <property type="molecule type" value="Genomic_DNA"/>
</dbReference>
<feature type="transmembrane region" description="Helical" evidence="8">
    <location>
        <begin position="21"/>
        <end position="40"/>
    </location>
</feature>
<evidence type="ECO:0000256" key="2">
    <source>
        <dbReference type="ARBA" id="ARBA00007783"/>
    </source>
</evidence>
<evidence type="ECO:0000256" key="4">
    <source>
        <dbReference type="ARBA" id="ARBA00022475"/>
    </source>
</evidence>
<keyword evidence="4 8" id="KW-1003">Cell membrane</keyword>
<feature type="transmembrane region" description="Helical" evidence="8">
    <location>
        <begin position="286"/>
        <end position="304"/>
    </location>
</feature>
<dbReference type="InterPro" id="IPR051449">
    <property type="entry name" value="ABC-2_transporter_component"/>
</dbReference>
<protein>
    <recommendedName>
        <fullName evidence="8">Transport permease protein</fullName>
    </recommendedName>
</protein>
<dbReference type="Gene3D" id="3.40.1710.10">
    <property type="entry name" value="abc type-2 transporter like domain"/>
    <property type="match status" value="1"/>
</dbReference>
<keyword evidence="11" id="KW-1185">Reference proteome</keyword>
<dbReference type="Pfam" id="PF12698">
    <property type="entry name" value="ABC2_membrane_3"/>
    <property type="match status" value="1"/>
</dbReference>
<evidence type="ECO:0000313" key="11">
    <source>
        <dbReference type="Proteomes" id="UP001595776"/>
    </source>
</evidence>
<keyword evidence="5 8" id="KW-0812">Transmembrane</keyword>
<dbReference type="PANTHER" id="PTHR30294">
    <property type="entry name" value="MEMBRANE COMPONENT OF ABC TRANSPORTER YHHJ-RELATED"/>
    <property type="match status" value="1"/>
</dbReference>
<evidence type="ECO:0000256" key="8">
    <source>
        <dbReference type="RuleBase" id="RU361157"/>
    </source>
</evidence>
<evidence type="ECO:0000313" key="10">
    <source>
        <dbReference type="EMBL" id="MFC4346513.1"/>
    </source>
</evidence>